<keyword evidence="13 25" id="KW-1133">Transmembrane helix</keyword>
<comment type="cofactor">
    <cofactor evidence="3">
        <name>Mg(2+)</name>
        <dbReference type="ChEBI" id="CHEBI:18420"/>
    </cofactor>
</comment>
<sequence length="1269" mass="142227">MASPPHQQLLHHHSTEVSCDSSGDSNSVTVKINPKQHQGCSSSKHCKYSISSSCSSGESGGTRRAGSGAGSGPGLRRQKKLPQLFERASSKWWNPKFDSNNLEEACMERCFPQTQRRFRYALFYIGVACLLWGIYFGIHMREKQIVFMVPALCFLLVCVAFFVFTFTKTYARHYVWTSLVLTLLVFALTLALQFQALKPISGSGDLSNQTSLADPTDTCLSQVGSFSMCIEVLLLLYTVMHLPLYLSLLLGLLYSVLFETFGYHFRDENCFMPLGAGVVYWELLSKAFLHICIHAIGIHLFIMSEVRSRSTFLKVGQSIMHGKDLEVEKALKERMIHSVMPRIIADDLMKQGDDESENSIKRHSTSSPKNRKKKPSIQKTPIIFRPFKMQQIEQVSILFADIVGFTKMSANKSAHALVGLLNDLFGRFDRLCEDTKCEKISTLGDCYYCVAGCPEPRADHAYCCIEMGLGMIKAIEQFCQEKKEMVNMRVGVHTGTVLCGILGMRRFKFDVWSNDVNLANLMEQLGVAGKVHISEATAKYLDDRYEMEDGKVVERVGQSVVADQLKGLKTYLISGQKVKEPQCSCSQTLLPGLESGDGARIQGASSAENTSDLTKSLKPAEKVKPCPSCSTTLVPHCDVSIDEGAIQNGCQDEHKNSMKAPGGHSPKTQNGLLSPPQEEKLSNSQTSLYEMLQEKGRWGGVSLDQSALLPLRFKNIREKTDAHFVDVIKEDSLMKDYFFKPPINKLSLNFLDQDLEMAYRTSYQEEVIRNAPVKTFASATFSSLLDVFLSTTVFLILSITCFLKHGVVASPPPPAAVVVFVIAILLEVLSLVISIRMAFFLEEVMTCTKRLLEVISGWLPRHFFGAILVSLPALAVFSHFTSDFETNIHYTMFMCCAILITIVQYCNFCQLSSWMRSLLATVVGTVLLILLYVSLCPDSSMETFHVDLAQNLSSRNNPCNSSVQNDTKRPADLIGQEVILVSFLLLLLVWFLNREFEVSYRLHYHGDVEADLHRTKIQSMRDQADWLLRNIIPYHVAEQLKVSQSYSKNHDSGGVIFASIVNFSEFYEENYEGGKECYRVLNELIGDFDELLSKPHYSSIEKIKTIGATYMAASGLNTSQCQDNNHPHGHLQTLFEFAKEMMRVVDDFNNNMLWFNFKLRIGFNHGPLTAGVIGTTKLLYDIWGDTVNIASRMDTTGVECRIQNSDKIAHGTDNSENKDILPSTKKLQKDVVKAEERCRFGKATEKTDCEEAGSEEVNELTKLNISKSV</sequence>
<keyword evidence="10" id="KW-0547">Nucleotide-binding</keyword>
<feature type="transmembrane region" description="Helical" evidence="25">
    <location>
        <begin position="145"/>
        <end position="167"/>
    </location>
</feature>
<feature type="region of interest" description="Disordered" evidence="24">
    <location>
        <begin position="352"/>
        <end position="376"/>
    </location>
</feature>
<evidence type="ECO:0000313" key="28">
    <source>
        <dbReference type="Proteomes" id="UP000586704"/>
    </source>
</evidence>
<feature type="transmembrane region" description="Helical" evidence="25">
    <location>
        <begin position="888"/>
        <end position="906"/>
    </location>
</feature>
<dbReference type="GO" id="GO:0005886">
    <property type="term" value="C:plasma membrane"/>
    <property type="evidence" value="ECO:0007669"/>
    <property type="project" value="UniProtKB-SubCell"/>
</dbReference>
<keyword evidence="9" id="KW-0677">Repeat</keyword>
<keyword evidence="16" id="KW-0325">Glycoprotein</keyword>
<evidence type="ECO:0000256" key="14">
    <source>
        <dbReference type="ARBA" id="ARBA00022998"/>
    </source>
</evidence>
<dbReference type="EC" id="4.6.1.1" evidence="5"/>
<evidence type="ECO:0000256" key="17">
    <source>
        <dbReference type="ARBA" id="ARBA00023211"/>
    </source>
</evidence>
<feature type="domain" description="Guanylate cyclase" evidence="26">
    <location>
        <begin position="1054"/>
        <end position="1194"/>
    </location>
</feature>
<feature type="transmembrane region" description="Helical" evidence="25">
    <location>
        <begin position="918"/>
        <end position="935"/>
    </location>
</feature>
<evidence type="ECO:0000256" key="9">
    <source>
        <dbReference type="ARBA" id="ARBA00022737"/>
    </source>
</evidence>
<dbReference type="AlphaFoldDB" id="A0A7L4MZC2"/>
<keyword evidence="7 25" id="KW-0812">Transmembrane</keyword>
<name>A0A7L4MZC2_9AVES</name>
<dbReference type="InterPro" id="IPR018297">
    <property type="entry name" value="A/G_cyclase_CS"/>
</dbReference>
<evidence type="ECO:0000256" key="18">
    <source>
        <dbReference type="ARBA" id="ARBA00023239"/>
    </source>
</evidence>
<evidence type="ECO:0000256" key="15">
    <source>
        <dbReference type="ARBA" id="ARBA00023136"/>
    </source>
</evidence>
<evidence type="ECO:0000256" key="6">
    <source>
        <dbReference type="ARBA" id="ARBA00022475"/>
    </source>
</evidence>
<evidence type="ECO:0000256" key="10">
    <source>
        <dbReference type="ARBA" id="ARBA00022741"/>
    </source>
</evidence>
<keyword evidence="18 23" id="KW-0456">Lyase</keyword>
<keyword evidence="6" id="KW-1003">Cell membrane</keyword>
<gene>
    <name evidence="27" type="primary">Adcy9</name>
    <name evidence="27" type="ORF">CEYCYA_R07695</name>
</gene>
<comment type="similarity">
    <text evidence="23">Belongs to the adenylyl cyclase class-4/guanylyl cyclase family.</text>
</comment>
<feature type="compositionally biased region" description="Polar residues" evidence="24">
    <location>
        <begin position="16"/>
        <end position="39"/>
    </location>
</feature>
<dbReference type="Gene3D" id="3.30.70.1230">
    <property type="entry name" value="Nucleotide cyclase"/>
    <property type="match status" value="2"/>
</dbReference>
<feature type="non-terminal residue" evidence="27">
    <location>
        <position position="1"/>
    </location>
</feature>
<evidence type="ECO:0000256" key="3">
    <source>
        <dbReference type="ARBA" id="ARBA00001946"/>
    </source>
</evidence>
<dbReference type="FunFam" id="3.30.70.1230:FF:000014">
    <property type="entry name" value="adenylate cyclase type 9"/>
    <property type="match status" value="1"/>
</dbReference>
<feature type="non-terminal residue" evidence="27">
    <location>
        <position position="1269"/>
    </location>
</feature>
<evidence type="ECO:0000256" key="21">
    <source>
        <dbReference type="ARBA" id="ARBA00081232"/>
    </source>
</evidence>
<proteinExistence type="inferred from homology"/>
<organism evidence="27 28">
    <name type="scientific">Ceyx cyanopectus</name>
    <name type="common">Indigo-banded kingfisher</name>
    <dbReference type="NCBI Taxonomy" id="390723"/>
    <lineage>
        <taxon>Eukaryota</taxon>
        <taxon>Metazoa</taxon>
        <taxon>Chordata</taxon>
        <taxon>Craniata</taxon>
        <taxon>Vertebrata</taxon>
        <taxon>Euteleostomi</taxon>
        <taxon>Archelosauria</taxon>
        <taxon>Archosauria</taxon>
        <taxon>Dinosauria</taxon>
        <taxon>Saurischia</taxon>
        <taxon>Theropoda</taxon>
        <taxon>Coelurosauria</taxon>
        <taxon>Aves</taxon>
        <taxon>Neognathae</taxon>
        <taxon>Neoaves</taxon>
        <taxon>Telluraves</taxon>
        <taxon>Coraciimorphae</taxon>
        <taxon>Coraciiformes</taxon>
        <taxon>Alcedinidae</taxon>
        <taxon>Ceyx</taxon>
    </lineage>
</organism>
<evidence type="ECO:0000256" key="16">
    <source>
        <dbReference type="ARBA" id="ARBA00023180"/>
    </source>
</evidence>
<feature type="compositionally biased region" description="Basic residues" evidence="24">
    <location>
        <begin position="361"/>
        <end position="376"/>
    </location>
</feature>
<feature type="compositionally biased region" description="Low complexity" evidence="24">
    <location>
        <begin position="40"/>
        <end position="66"/>
    </location>
</feature>
<dbReference type="SMART" id="SM00044">
    <property type="entry name" value="CYCc"/>
    <property type="match status" value="2"/>
</dbReference>
<feature type="transmembrane region" description="Helical" evidence="25">
    <location>
        <begin position="784"/>
        <end position="805"/>
    </location>
</feature>
<keyword evidence="12" id="KW-0460">Magnesium</keyword>
<evidence type="ECO:0000256" key="20">
    <source>
        <dbReference type="ARBA" id="ARBA00081225"/>
    </source>
</evidence>
<dbReference type="PROSITE" id="PS00452">
    <property type="entry name" value="GUANYLATE_CYCLASE_1"/>
    <property type="match status" value="2"/>
</dbReference>
<dbReference type="GO" id="GO:0046872">
    <property type="term" value="F:metal ion binding"/>
    <property type="evidence" value="ECO:0007669"/>
    <property type="project" value="UniProtKB-KW"/>
</dbReference>
<comment type="caution">
    <text evidence="27">The sequence shown here is derived from an EMBL/GenBank/DDBJ whole genome shotgun (WGS) entry which is preliminary data.</text>
</comment>
<dbReference type="PANTHER" id="PTHR45627">
    <property type="entry name" value="ADENYLATE CYCLASE TYPE 1"/>
    <property type="match status" value="1"/>
</dbReference>
<evidence type="ECO:0000256" key="8">
    <source>
        <dbReference type="ARBA" id="ARBA00022723"/>
    </source>
</evidence>
<evidence type="ECO:0000313" key="27">
    <source>
        <dbReference type="EMBL" id="NXY81194.1"/>
    </source>
</evidence>
<dbReference type="OrthoDB" id="60033at2759"/>
<dbReference type="GO" id="GO:0005524">
    <property type="term" value="F:ATP binding"/>
    <property type="evidence" value="ECO:0007669"/>
    <property type="project" value="UniProtKB-KW"/>
</dbReference>
<dbReference type="GO" id="GO:0004016">
    <property type="term" value="F:adenylate cyclase activity"/>
    <property type="evidence" value="ECO:0007669"/>
    <property type="project" value="UniProtKB-EC"/>
</dbReference>
<feature type="region of interest" description="Disordered" evidence="24">
    <location>
        <begin position="1"/>
        <end position="77"/>
    </location>
</feature>
<evidence type="ECO:0000256" key="13">
    <source>
        <dbReference type="ARBA" id="ARBA00022989"/>
    </source>
</evidence>
<evidence type="ECO:0000256" key="5">
    <source>
        <dbReference type="ARBA" id="ARBA00012201"/>
    </source>
</evidence>
<dbReference type="SUPFAM" id="SSF55073">
    <property type="entry name" value="Nucleotide cyclase"/>
    <property type="match status" value="2"/>
</dbReference>
<dbReference type="EMBL" id="VYZU01003131">
    <property type="protein sequence ID" value="NXY81194.1"/>
    <property type="molecule type" value="Genomic_DNA"/>
</dbReference>
<evidence type="ECO:0000259" key="26">
    <source>
        <dbReference type="PROSITE" id="PS50125"/>
    </source>
</evidence>
<dbReference type="Proteomes" id="UP000586704">
    <property type="component" value="Unassembled WGS sequence"/>
</dbReference>
<evidence type="ECO:0000256" key="2">
    <source>
        <dbReference type="ARBA" id="ARBA00001936"/>
    </source>
</evidence>
<evidence type="ECO:0000256" key="25">
    <source>
        <dbReference type="SAM" id="Phobius"/>
    </source>
</evidence>
<keyword evidence="14" id="KW-0115">cAMP biosynthesis</keyword>
<dbReference type="FunFam" id="3.30.70.1230:FF:000008">
    <property type="entry name" value="Adenylate cyclase type 9"/>
    <property type="match status" value="1"/>
</dbReference>
<evidence type="ECO:0000256" key="23">
    <source>
        <dbReference type="RuleBase" id="RU000405"/>
    </source>
</evidence>
<evidence type="ECO:0000256" key="24">
    <source>
        <dbReference type="SAM" id="MobiDB-lite"/>
    </source>
</evidence>
<keyword evidence="8" id="KW-0479">Metal-binding</keyword>
<feature type="transmembrane region" description="Helical" evidence="25">
    <location>
        <begin position="973"/>
        <end position="992"/>
    </location>
</feature>
<dbReference type="Pfam" id="PF00211">
    <property type="entry name" value="Guanylate_cyc"/>
    <property type="match status" value="2"/>
</dbReference>
<dbReference type="PANTHER" id="PTHR45627:SF8">
    <property type="entry name" value="ADENYLATE CYCLASE TYPE 9"/>
    <property type="match status" value="1"/>
</dbReference>
<feature type="compositionally biased region" description="Polar residues" evidence="24">
    <location>
        <begin position="603"/>
        <end position="614"/>
    </location>
</feature>
<keyword evidence="15 25" id="KW-0472">Membrane</keyword>
<dbReference type="CDD" id="cd07302">
    <property type="entry name" value="CHD"/>
    <property type="match status" value="2"/>
</dbReference>
<comment type="catalytic activity">
    <reaction evidence="1">
        <text>ATP = 3',5'-cyclic AMP + diphosphate</text>
        <dbReference type="Rhea" id="RHEA:15389"/>
        <dbReference type="ChEBI" id="CHEBI:30616"/>
        <dbReference type="ChEBI" id="CHEBI:33019"/>
        <dbReference type="ChEBI" id="CHEBI:58165"/>
        <dbReference type="EC" id="4.6.1.1"/>
    </reaction>
</comment>
<evidence type="ECO:0000256" key="11">
    <source>
        <dbReference type="ARBA" id="ARBA00022840"/>
    </source>
</evidence>
<evidence type="ECO:0000256" key="12">
    <source>
        <dbReference type="ARBA" id="ARBA00022842"/>
    </source>
</evidence>
<evidence type="ECO:0000256" key="1">
    <source>
        <dbReference type="ARBA" id="ARBA00001593"/>
    </source>
</evidence>
<dbReference type="GO" id="GO:0035556">
    <property type="term" value="P:intracellular signal transduction"/>
    <property type="evidence" value="ECO:0007669"/>
    <property type="project" value="InterPro"/>
</dbReference>
<accession>A0A7L4MZC2</accession>
<feature type="transmembrane region" description="Helical" evidence="25">
    <location>
        <begin position="862"/>
        <end position="882"/>
    </location>
</feature>
<feature type="transmembrane region" description="Helical" evidence="25">
    <location>
        <begin position="118"/>
        <end position="138"/>
    </location>
</feature>
<feature type="transmembrane region" description="Helical" evidence="25">
    <location>
        <begin position="278"/>
        <end position="302"/>
    </location>
</feature>
<feature type="region of interest" description="Disordered" evidence="24">
    <location>
        <begin position="596"/>
        <end position="622"/>
    </location>
</feature>
<feature type="transmembrane region" description="Helical" evidence="25">
    <location>
        <begin position="173"/>
        <end position="192"/>
    </location>
</feature>
<dbReference type="GO" id="GO:0006171">
    <property type="term" value="P:cAMP biosynthetic process"/>
    <property type="evidence" value="ECO:0007669"/>
    <property type="project" value="UniProtKB-KW"/>
</dbReference>
<feature type="domain" description="Guanylate cyclase" evidence="26">
    <location>
        <begin position="396"/>
        <end position="523"/>
    </location>
</feature>
<keyword evidence="11" id="KW-0067">ATP-binding</keyword>
<dbReference type="InterPro" id="IPR001054">
    <property type="entry name" value="A/G_cyclase"/>
</dbReference>
<evidence type="ECO:0000256" key="4">
    <source>
        <dbReference type="ARBA" id="ARBA00004651"/>
    </source>
</evidence>
<evidence type="ECO:0000256" key="22">
    <source>
        <dbReference type="ARBA" id="ARBA00081427"/>
    </source>
</evidence>
<protein>
    <recommendedName>
        <fullName evidence="19">Adenylate cyclase type 9</fullName>
        <ecNumber evidence="5">4.6.1.1</ecNumber>
    </recommendedName>
    <alternativeName>
        <fullName evidence="22">ATP pyrophosphate-lyase 9</fullName>
    </alternativeName>
    <alternativeName>
        <fullName evidence="20">Adenylate cyclase type IX</fullName>
    </alternativeName>
    <alternativeName>
        <fullName evidence="21">Adenylyl cyclase 9</fullName>
    </alternativeName>
</protein>
<reference evidence="27 28" key="1">
    <citation type="submission" date="2020-02" db="EMBL/GenBank/DDBJ databases">
        <title>Bird 10,000 Genomes (B10K) Project - Family phase.</title>
        <authorList>
            <person name="Zhang G."/>
        </authorList>
    </citation>
    <scope>NUCLEOTIDE SEQUENCE [LARGE SCALE GENOMIC DNA]</scope>
    <source>
        <strain evidence="27">B10K-DU-013-51</strain>
        <tissue evidence="27">Mixed tissue sample</tissue>
    </source>
</reference>
<dbReference type="PROSITE" id="PS50125">
    <property type="entry name" value="GUANYLATE_CYCLASE_2"/>
    <property type="match status" value="2"/>
</dbReference>
<dbReference type="GO" id="GO:0007189">
    <property type="term" value="P:adenylate cyclase-activating G protein-coupled receptor signaling pathway"/>
    <property type="evidence" value="ECO:0007669"/>
    <property type="project" value="TreeGrafter"/>
</dbReference>
<keyword evidence="17" id="KW-0464">Manganese</keyword>
<feature type="transmembrane region" description="Helical" evidence="25">
    <location>
        <begin position="234"/>
        <end position="258"/>
    </location>
</feature>
<evidence type="ECO:0000256" key="7">
    <source>
        <dbReference type="ARBA" id="ARBA00022692"/>
    </source>
</evidence>
<comment type="subcellular location">
    <subcellularLocation>
        <location evidence="4">Cell membrane</location>
        <topology evidence="4">Multi-pass membrane protein</topology>
    </subcellularLocation>
</comment>
<evidence type="ECO:0000256" key="19">
    <source>
        <dbReference type="ARBA" id="ARBA00070496"/>
    </source>
</evidence>
<dbReference type="InterPro" id="IPR029787">
    <property type="entry name" value="Nucleotide_cyclase"/>
</dbReference>
<feature type="region of interest" description="Disordered" evidence="24">
    <location>
        <begin position="651"/>
        <end position="684"/>
    </location>
</feature>
<feature type="transmembrane region" description="Helical" evidence="25">
    <location>
        <begin position="817"/>
        <end position="841"/>
    </location>
</feature>
<comment type="cofactor">
    <cofactor evidence="2">
        <name>Mn(2+)</name>
        <dbReference type="ChEBI" id="CHEBI:29035"/>
    </cofactor>
</comment>
<keyword evidence="28" id="KW-1185">Reference proteome</keyword>